<feature type="compositionally biased region" description="Basic and acidic residues" evidence="8">
    <location>
        <begin position="13"/>
        <end position="23"/>
    </location>
</feature>
<dbReference type="Gene3D" id="3.30.70.260">
    <property type="match status" value="1"/>
</dbReference>
<keyword evidence="3" id="KW-0547">Nucleotide-binding</keyword>
<dbReference type="PANTHER" id="PTHR43166">
    <property type="entry name" value="AMINO ACID IMPORT ATP-BINDING PROTEIN"/>
    <property type="match status" value="1"/>
</dbReference>
<dbReference type="InterPro" id="IPR003439">
    <property type="entry name" value="ABC_transporter-like_ATP-bd"/>
</dbReference>
<dbReference type="RefSeq" id="WP_167986805.1">
    <property type="nucleotide sequence ID" value="NZ_JAATEJ010000037.1"/>
</dbReference>
<reference evidence="10 11" key="1">
    <citation type="submission" date="2020-03" db="EMBL/GenBank/DDBJ databases">
        <title>WGS of actinomycetes isolated from Thailand.</title>
        <authorList>
            <person name="Thawai C."/>
        </authorList>
    </citation>
    <scope>NUCLEOTIDE SEQUENCE [LARGE SCALE GENOMIC DNA]</scope>
    <source>
        <strain evidence="10 11">PRB2-1</strain>
    </source>
</reference>
<evidence type="ECO:0000256" key="3">
    <source>
        <dbReference type="ARBA" id="ARBA00022741"/>
    </source>
</evidence>
<dbReference type="SUPFAM" id="SSF55021">
    <property type="entry name" value="ACT-like"/>
    <property type="match status" value="1"/>
</dbReference>
<evidence type="ECO:0000256" key="5">
    <source>
        <dbReference type="ARBA" id="ARBA00022967"/>
    </source>
</evidence>
<organism evidence="10 11">
    <name type="scientific">Actinacidiphila epipremni</name>
    <dbReference type="NCBI Taxonomy" id="2053013"/>
    <lineage>
        <taxon>Bacteria</taxon>
        <taxon>Bacillati</taxon>
        <taxon>Actinomycetota</taxon>
        <taxon>Actinomycetes</taxon>
        <taxon>Kitasatosporales</taxon>
        <taxon>Streptomycetaceae</taxon>
        <taxon>Actinacidiphila</taxon>
    </lineage>
</organism>
<dbReference type="PANTHER" id="PTHR43166:SF30">
    <property type="entry name" value="METHIONINE IMPORT ATP-BINDING PROTEIN METN"/>
    <property type="match status" value="1"/>
</dbReference>
<dbReference type="InterPro" id="IPR045865">
    <property type="entry name" value="ACT-like_dom_sf"/>
</dbReference>
<dbReference type="InterPro" id="IPR017871">
    <property type="entry name" value="ABC_transporter-like_CS"/>
</dbReference>
<keyword evidence="1" id="KW-0813">Transport</keyword>
<keyword evidence="2" id="KW-1003">Cell membrane</keyword>
<evidence type="ECO:0000256" key="2">
    <source>
        <dbReference type="ARBA" id="ARBA00022475"/>
    </source>
</evidence>
<evidence type="ECO:0000256" key="6">
    <source>
        <dbReference type="ARBA" id="ARBA00022970"/>
    </source>
</evidence>
<dbReference type="InterPro" id="IPR027417">
    <property type="entry name" value="P-loop_NTPase"/>
</dbReference>
<name>A0ABX0ZYZ1_9ACTN</name>
<dbReference type="PROSITE" id="PS50893">
    <property type="entry name" value="ABC_TRANSPORTER_2"/>
    <property type="match status" value="1"/>
</dbReference>
<comment type="caution">
    <text evidence="10">The sequence shown here is derived from an EMBL/GenBank/DDBJ whole genome shotgun (WGS) entry which is preliminary data.</text>
</comment>
<keyword evidence="5" id="KW-1278">Translocase</keyword>
<dbReference type="CDD" id="cd03258">
    <property type="entry name" value="ABC_MetN_methionine_transporter"/>
    <property type="match status" value="1"/>
</dbReference>
<sequence length="380" mass="40846">MAADSPPPAVPEPKPEPEQKPGPEPEPEPGPQPAEVHVRFDRVGKTFPGKGRGAAPHVALRDVSLEIRRGEVFGVIGHSGAGKSTLVRLVNGLETPTAGRVHVGPHELTALGEKGRREVRRDIGMVFQQFNLFRSRTVAGNVAYPLKVAGVRQPERDRRVARLLDFVGLLDRAHDHPEQLSGGQKQRVGIARALATEPSLLLADEATSALDPETTGEVLALLRQVNRELGVTIVIITHELDVIRSVADRVAVLDSGRVAETGSVYDVFARPRTEAAARFVGATLRDRPSAQTLARLRARHTGRLVTVRVRDDQGGFQTRLARTFLDHQVAADIVFGGISELQERPVGSLTFALTGPGGAVDAALVALRADGVDLAEEEEA</sequence>
<dbReference type="SMART" id="SM00382">
    <property type="entry name" value="AAA"/>
    <property type="match status" value="1"/>
</dbReference>
<evidence type="ECO:0000313" key="10">
    <source>
        <dbReference type="EMBL" id="NJP47977.1"/>
    </source>
</evidence>
<dbReference type="SUPFAM" id="SSF52540">
    <property type="entry name" value="P-loop containing nucleoside triphosphate hydrolases"/>
    <property type="match status" value="1"/>
</dbReference>
<evidence type="ECO:0000259" key="9">
    <source>
        <dbReference type="PROSITE" id="PS50893"/>
    </source>
</evidence>
<dbReference type="InterPro" id="IPR041701">
    <property type="entry name" value="MetN_ABC"/>
</dbReference>
<gene>
    <name evidence="10" type="ORF">HCN08_31910</name>
</gene>
<evidence type="ECO:0000313" key="11">
    <source>
        <dbReference type="Proteomes" id="UP000734511"/>
    </source>
</evidence>
<dbReference type="Gene3D" id="3.40.50.300">
    <property type="entry name" value="P-loop containing nucleotide triphosphate hydrolases"/>
    <property type="match status" value="1"/>
</dbReference>
<keyword evidence="11" id="KW-1185">Reference proteome</keyword>
<evidence type="ECO:0000256" key="1">
    <source>
        <dbReference type="ARBA" id="ARBA00022448"/>
    </source>
</evidence>
<dbReference type="Proteomes" id="UP000734511">
    <property type="component" value="Unassembled WGS sequence"/>
</dbReference>
<accession>A0ABX0ZYZ1</accession>
<keyword evidence="7" id="KW-0472">Membrane</keyword>
<feature type="domain" description="ABC transporter" evidence="9">
    <location>
        <begin position="38"/>
        <end position="280"/>
    </location>
</feature>
<feature type="compositionally biased region" description="Pro residues" evidence="8">
    <location>
        <begin position="1"/>
        <end position="12"/>
    </location>
</feature>
<dbReference type="InterPro" id="IPR003593">
    <property type="entry name" value="AAA+_ATPase"/>
</dbReference>
<proteinExistence type="predicted"/>
<dbReference type="InterPro" id="IPR018449">
    <property type="entry name" value="NIL_domain"/>
</dbReference>
<keyword evidence="4 10" id="KW-0067">ATP-binding</keyword>
<evidence type="ECO:0000256" key="4">
    <source>
        <dbReference type="ARBA" id="ARBA00022840"/>
    </source>
</evidence>
<dbReference type="Pfam" id="PF09383">
    <property type="entry name" value="NIL"/>
    <property type="match status" value="1"/>
</dbReference>
<dbReference type="EMBL" id="JAATEJ010000037">
    <property type="protein sequence ID" value="NJP47977.1"/>
    <property type="molecule type" value="Genomic_DNA"/>
</dbReference>
<evidence type="ECO:0000256" key="8">
    <source>
        <dbReference type="SAM" id="MobiDB-lite"/>
    </source>
</evidence>
<dbReference type="PROSITE" id="PS00211">
    <property type="entry name" value="ABC_TRANSPORTER_1"/>
    <property type="match status" value="1"/>
</dbReference>
<evidence type="ECO:0000256" key="7">
    <source>
        <dbReference type="ARBA" id="ARBA00023136"/>
    </source>
</evidence>
<dbReference type="InterPro" id="IPR050086">
    <property type="entry name" value="MetN_ABC_transporter-like"/>
</dbReference>
<protein>
    <submittedName>
        <fullName evidence="10">Methionine ABC transporter ATP-binding protein</fullName>
    </submittedName>
</protein>
<dbReference type="Pfam" id="PF00005">
    <property type="entry name" value="ABC_tran"/>
    <property type="match status" value="1"/>
</dbReference>
<keyword evidence="6" id="KW-0029">Amino-acid transport</keyword>
<dbReference type="SMART" id="SM00930">
    <property type="entry name" value="NIL"/>
    <property type="match status" value="1"/>
</dbReference>
<dbReference type="GO" id="GO:0005524">
    <property type="term" value="F:ATP binding"/>
    <property type="evidence" value="ECO:0007669"/>
    <property type="project" value="UniProtKB-KW"/>
</dbReference>
<feature type="region of interest" description="Disordered" evidence="8">
    <location>
        <begin position="1"/>
        <end position="35"/>
    </location>
</feature>